<dbReference type="RefSeq" id="WP_097356699.1">
    <property type="nucleotide sequence ID" value="NZ_CAWNJE010000038.1"/>
</dbReference>
<evidence type="ECO:0000256" key="6">
    <source>
        <dbReference type="SAM" id="Phobius"/>
    </source>
</evidence>
<keyword evidence="5 6" id="KW-0472">Membrane</keyword>
<dbReference type="Pfam" id="PF03741">
    <property type="entry name" value="TerC"/>
    <property type="match status" value="1"/>
</dbReference>
<dbReference type="PANTHER" id="PTHR30238">
    <property type="entry name" value="MEMBRANE BOUND PREDICTED REDOX MODULATOR"/>
    <property type="match status" value="1"/>
</dbReference>
<protein>
    <submittedName>
        <fullName evidence="7">Integral membrane protein TerC</fullName>
    </submittedName>
</protein>
<evidence type="ECO:0000256" key="4">
    <source>
        <dbReference type="ARBA" id="ARBA00022989"/>
    </source>
</evidence>
<dbReference type="Proteomes" id="UP000219020">
    <property type="component" value="Unassembled WGS sequence"/>
</dbReference>
<dbReference type="NCBIfam" id="TIGR03718">
    <property type="entry name" value="R_switched_Alx"/>
    <property type="match status" value="1"/>
</dbReference>
<keyword evidence="8" id="KW-1185">Reference proteome</keyword>
<name>A0A2A5T2F2_9GAMM</name>
<evidence type="ECO:0000256" key="2">
    <source>
        <dbReference type="ARBA" id="ARBA00007511"/>
    </source>
</evidence>
<sequence>MFLTELFSGYKGLLMLTLLMLGIDLFLTRSSISFRSATIWSIFWLALAFLFAGAMYFLWSDLSPASLLSSSEAATAFVTGYLLEKSLSVDNLFVFALIFSQYKVPDKNVPRILMLGILGALILRTLMISVGAPLIAEFHMILYLFGFFLIWTGIKMLHQSQHGQESKCFSDNFTVVFIKRVLRVSPDYSGNKLFIRDDIGILATPMLVVVIVIAMTDVMFALDSIPAIFAVTQEPYLVLAANVFALLGLRSLYFVLGGMLTRFAYLHHTLAFMLCFIGTKMLLIDTPFAIATSMSLGVIITSLVVGIVASIWKRWKLEKILP</sequence>
<dbReference type="GO" id="GO:0016020">
    <property type="term" value="C:membrane"/>
    <property type="evidence" value="ECO:0007669"/>
    <property type="project" value="UniProtKB-SubCell"/>
</dbReference>
<proteinExistence type="inferred from homology"/>
<feature type="transmembrane region" description="Helical" evidence="6">
    <location>
        <begin position="138"/>
        <end position="157"/>
    </location>
</feature>
<feature type="transmembrane region" description="Helical" evidence="6">
    <location>
        <begin position="263"/>
        <end position="283"/>
    </location>
</feature>
<organism evidence="7 8">
    <name type="scientific">Candidatus Enterovibrio escicola</name>
    <dbReference type="NCBI Taxonomy" id="1927127"/>
    <lineage>
        <taxon>Bacteria</taxon>
        <taxon>Pseudomonadati</taxon>
        <taxon>Pseudomonadota</taxon>
        <taxon>Gammaproteobacteria</taxon>
        <taxon>Vibrionales</taxon>
        <taxon>Vibrionaceae</taxon>
        <taxon>Enterovibrio</taxon>
    </lineage>
</organism>
<accession>A0A2A5T2F2</accession>
<dbReference type="PANTHER" id="PTHR30238:SF0">
    <property type="entry name" value="THYLAKOID MEMBRANE PROTEIN TERC, CHLOROPLASTIC"/>
    <property type="match status" value="1"/>
</dbReference>
<keyword evidence="4 6" id="KW-1133">Transmembrane helix</keyword>
<dbReference type="InterPro" id="IPR022369">
    <property type="entry name" value="Integral_membrane_TerC_rswitch"/>
</dbReference>
<keyword evidence="3 6" id="KW-0812">Transmembrane</keyword>
<evidence type="ECO:0000256" key="5">
    <source>
        <dbReference type="ARBA" id="ARBA00023136"/>
    </source>
</evidence>
<evidence type="ECO:0000313" key="8">
    <source>
        <dbReference type="Proteomes" id="UP000219020"/>
    </source>
</evidence>
<feature type="transmembrane region" description="Helical" evidence="6">
    <location>
        <begin position="199"/>
        <end position="216"/>
    </location>
</feature>
<feature type="transmembrane region" description="Helical" evidence="6">
    <location>
        <begin position="79"/>
        <end position="100"/>
    </location>
</feature>
<gene>
    <name evidence="7" type="ORF">BTN49_2027</name>
</gene>
<feature type="transmembrane region" description="Helical" evidence="6">
    <location>
        <begin position="236"/>
        <end position="256"/>
    </location>
</feature>
<feature type="transmembrane region" description="Helical" evidence="6">
    <location>
        <begin position="6"/>
        <end position="27"/>
    </location>
</feature>
<dbReference type="EMBL" id="NBYY01000022">
    <property type="protein sequence ID" value="PCS22298.1"/>
    <property type="molecule type" value="Genomic_DNA"/>
</dbReference>
<comment type="similarity">
    <text evidence="2">Belongs to the TerC family.</text>
</comment>
<feature type="transmembrane region" description="Helical" evidence="6">
    <location>
        <begin position="39"/>
        <end position="59"/>
    </location>
</feature>
<comment type="subcellular location">
    <subcellularLocation>
        <location evidence="1">Membrane</location>
        <topology evidence="1">Multi-pass membrane protein</topology>
    </subcellularLocation>
</comment>
<feature type="transmembrane region" description="Helical" evidence="6">
    <location>
        <begin position="289"/>
        <end position="312"/>
    </location>
</feature>
<comment type="caution">
    <text evidence="7">The sequence shown here is derived from an EMBL/GenBank/DDBJ whole genome shotgun (WGS) entry which is preliminary data.</text>
</comment>
<evidence type="ECO:0000256" key="3">
    <source>
        <dbReference type="ARBA" id="ARBA00022692"/>
    </source>
</evidence>
<feature type="transmembrane region" description="Helical" evidence="6">
    <location>
        <begin position="112"/>
        <end position="132"/>
    </location>
</feature>
<evidence type="ECO:0000313" key="7">
    <source>
        <dbReference type="EMBL" id="PCS22298.1"/>
    </source>
</evidence>
<dbReference type="AlphaFoldDB" id="A0A2A5T2F2"/>
<reference evidence="8" key="1">
    <citation type="submission" date="2017-04" db="EMBL/GenBank/DDBJ databases">
        <title>Genome evolution of the luminous symbionts of deep sea anglerfish.</title>
        <authorList>
            <person name="Hendry T.A."/>
        </authorList>
    </citation>
    <scope>NUCLEOTIDE SEQUENCE [LARGE SCALE GENOMIC DNA]</scope>
</reference>
<evidence type="ECO:0000256" key="1">
    <source>
        <dbReference type="ARBA" id="ARBA00004141"/>
    </source>
</evidence>
<dbReference type="GeneID" id="66951934"/>
<dbReference type="InterPro" id="IPR005496">
    <property type="entry name" value="Integral_membrane_TerC"/>
</dbReference>